<gene>
    <name evidence="2" type="ORF">KAF25_006599</name>
</gene>
<name>A0A9P7H8C5_9HYPO</name>
<feature type="compositionally biased region" description="Polar residues" evidence="1">
    <location>
        <begin position="8"/>
        <end position="25"/>
    </location>
</feature>
<keyword evidence="3" id="KW-1185">Reference proteome</keyword>
<comment type="caution">
    <text evidence="2">The sequence shown here is derived from an EMBL/GenBank/DDBJ whole genome shotgun (WGS) entry which is preliminary data.</text>
</comment>
<feature type="region of interest" description="Disordered" evidence="1">
    <location>
        <begin position="1"/>
        <end position="42"/>
    </location>
</feature>
<dbReference type="AlphaFoldDB" id="A0A9P7H8C5"/>
<evidence type="ECO:0000313" key="2">
    <source>
        <dbReference type="EMBL" id="KAG5664014.1"/>
    </source>
</evidence>
<dbReference type="EMBL" id="JAGPUO010000003">
    <property type="protein sequence ID" value="KAG5664014.1"/>
    <property type="molecule type" value="Genomic_DNA"/>
</dbReference>
<reference evidence="2" key="1">
    <citation type="submission" date="2021-04" db="EMBL/GenBank/DDBJ databases">
        <title>Draft genome of Fusarium avenaceum strain F156N33, isolated from an atmospheric sample in Virginia.</title>
        <authorList>
            <person name="Yang S."/>
            <person name="Vinatzer B.A."/>
            <person name="Coleman J."/>
        </authorList>
    </citation>
    <scope>NUCLEOTIDE SEQUENCE</scope>
    <source>
        <strain evidence="2">F156N33</strain>
    </source>
</reference>
<protein>
    <submittedName>
        <fullName evidence="2">Uncharacterized protein</fullName>
    </submittedName>
</protein>
<dbReference type="Proteomes" id="UP000782241">
    <property type="component" value="Unassembled WGS sequence"/>
</dbReference>
<sequence length="82" mass="9449">MAGGPRSSPINQQEMADRAANTSSRRTMEDNESMRSRLADQNISILNYPDPLKPRSQLKIYPQGVTQDMEDRWHQMIEQSKN</sequence>
<proteinExistence type="predicted"/>
<organism evidence="2 3">
    <name type="scientific">Fusarium avenaceum</name>
    <dbReference type="NCBI Taxonomy" id="40199"/>
    <lineage>
        <taxon>Eukaryota</taxon>
        <taxon>Fungi</taxon>
        <taxon>Dikarya</taxon>
        <taxon>Ascomycota</taxon>
        <taxon>Pezizomycotina</taxon>
        <taxon>Sordariomycetes</taxon>
        <taxon>Hypocreomycetidae</taxon>
        <taxon>Hypocreales</taxon>
        <taxon>Nectriaceae</taxon>
        <taxon>Fusarium</taxon>
        <taxon>Fusarium tricinctum species complex</taxon>
    </lineage>
</organism>
<evidence type="ECO:0000256" key="1">
    <source>
        <dbReference type="SAM" id="MobiDB-lite"/>
    </source>
</evidence>
<evidence type="ECO:0000313" key="3">
    <source>
        <dbReference type="Proteomes" id="UP000782241"/>
    </source>
</evidence>
<accession>A0A9P7H8C5</accession>
<feature type="compositionally biased region" description="Basic and acidic residues" evidence="1">
    <location>
        <begin position="26"/>
        <end position="38"/>
    </location>
</feature>